<dbReference type="InterPro" id="IPR041522">
    <property type="entry name" value="CdaR_GGDEF"/>
</dbReference>
<comment type="similarity">
    <text evidence="1">Belongs to the CdaR family.</text>
</comment>
<dbReference type="Proteomes" id="UP001612741">
    <property type="component" value="Unassembled WGS sequence"/>
</dbReference>
<dbReference type="Pfam" id="PF13556">
    <property type="entry name" value="HTH_30"/>
    <property type="match status" value="1"/>
</dbReference>
<comment type="caution">
    <text evidence="5">The sequence shown here is derived from an EMBL/GenBank/DDBJ whole genome shotgun (WGS) entry which is preliminary data.</text>
</comment>
<dbReference type="Pfam" id="PF17853">
    <property type="entry name" value="GGDEF_2"/>
    <property type="match status" value="1"/>
</dbReference>
<sequence>MTVVRDILLRPDIGRVVTVLCDAGHAREVAGVALIEDMRAIPRARHGQAGVCTGRASDEINPGLLDVAVRFAAAANVAVLALVGLPSGRPLPLTVSRLAERCELSLLAVDRDADLAQLTIAIEQEIARGPMRVISRAAAALAALDRAEPGPDPIGELAALAGRELGLPVTVAPGPGGDGAPGPGGTVAPGPDGDRAPGPDSGGVPGPYGDGALVMVAGAVRARLRCAPAGDAADAVVRLVLHRAASLAGHAIEQARRTTEGPAASRAALLAELLLSAPEDAGPLLARTRRAGFVVDGWHTVIHIELDNLDDLTGGDEPARHELTVEARRLALQSALNDGAGWQRADAGSALTLVRTDRVEPAAAQPKAVARTAAAVLARLKEQFAGLRLYCGVGGSYQGLEGLQTSATEARAGGAAARTARHQDRPLAFRDLGFRRVLLQWYAMNSSRVVVDRLLAPLDELGPRRRDEALRTLQAFLDHPGSPRDAAAALGVHRNTVANRVKRLLDLLDVDGDNADHRLLLQLACRVAAQSG</sequence>
<name>A0ABW7Z998_9ACTN</name>
<evidence type="ECO:0000313" key="5">
    <source>
        <dbReference type="EMBL" id="MFI6504741.1"/>
    </source>
</evidence>
<dbReference type="RefSeq" id="WP_397090617.1">
    <property type="nucleotide sequence ID" value="NZ_JBITGY010000016.1"/>
</dbReference>
<feature type="domain" description="CdaR GGDEF-like" evidence="4">
    <location>
        <begin position="281"/>
        <end position="412"/>
    </location>
</feature>
<protein>
    <submittedName>
        <fullName evidence="5">PucR family transcriptional regulator</fullName>
    </submittedName>
</protein>
<organism evidence="5 6">
    <name type="scientific">Nonomuraea typhae</name>
    <dbReference type="NCBI Taxonomy" id="2603600"/>
    <lineage>
        <taxon>Bacteria</taxon>
        <taxon>Bacillati</taxon>
        <taxon>Actinomycetota</taxon>
        <taxon>Actinomycetes</taxon>
        <taxon>Streptosporangiales</taxon>
        <taxon>Streptosporangiaceae</taxon>
        <taxon>Nonomuraea</taxon>
    </lineage>
</organism>
<gene>
    <name evidence="5" type="ORF">ACIBG2_45660</name>
</gene>
<feature type="region of interest" description="Disordered" evidence="2">
    <location>
        <begin position="170"/>
        <end position="206"/>
    </location>
</feature>
<reference evidence="5 6" key="1">
    <citation type="submission" date="2024-10" db="EMBL/GenBank/DDBJ databases">
        <title>The Natural Products Discovery Center: Release of the First 8490 Sequenced Strains for Exploring Actinobacteria Biosynthetic Diversity.</title>
        <authorList>
            <person name="Kalkreuter E."/>
            <person name="Kautsar S.A."/>
            <person name="Yang D."/>
            <person name="Bader C.D."/>
            <person name="Teijaro C.N."/>
            <person name="Fluegel L."/>
            <person name="Davis C.M."/>
            <person name="Simpson J.R."/>
            <person name="Lauterbach L."/>
            <person name="Steele A.D."/>
            <person name="Gui C."/>
            <person name="Meng S."/>
            <person name="Li G."/>
            <person name="Viehrig K."/>
            <person name="Ye F."/>
            <person name="Su P."/>
            <person name="Kiefer A.F."/>
            <person name="Nichols A."/>
            <person name="Cepeda A.J."/>
            <person name="Yan W."/>
            <person name="Fan B."/>
            <person name="Jiang Y."/>
            <person name="Adhikari A."/>
            <person name="Zheng C.-J."/>
            <person name="Schuster L."/>
            <person name="Cowan T.M."/>
            <person name="Smanski M.J."/>
            <person name="Chevrette M.G."/>
            <person name="De Carvalho L.P.S."/>
            <person name="Shen B."/>
        </authorList>
    </citation>
    <scope>NUCLEOTIDE SEQUENCE [LARGE SCALE GENOMIC DNA]</scope>
    <source>
        <strain evidence="5 6">NPDC050545</strain>
    </source>
</reference>
<evidence type="ECO:0000259" key="3">
    <source>
        <dbReference type="Pfam" id="PF13556"/>
    </source>
</evidence>
<dbReference type="InterPro" id="IPR042070">
    <property type="entry name" value="PucR_C-HTH_sf"/>
</dbReference>
<feature type="compositionally biased region" description="Gly residues" evidence="2">
    <location>
        <begin position="174"/>
        <end position="187"/>
    </location>
</feature>
<proteinExistence type="inferred from homology"/>
<dbReference type="PANTHER" id="PTHR33744:SF7">
    <property type="entry name" value="PUCR FAMILY TRANSCRIPTIONAL REGULATOR"/>
    <property type="match status" value="1"/>
</dbReference>
<evidence type="ECO:0000259" key="4">
    <source>
        <dbReference type="Pfam" id="PF17853"/>
    </source>
</evidence>
<accession>A0ABW7Z998</accession>
<dbReference type="InterPro" id="IPR051448">
    <property type="entry name" value="CdaR-like_regulators"/>
</dbReference>
<dbReference type="Gene3D" id="1.10.10.2840">
    <property type="entry name" value="PucR C-terminal helix-turn-helix domain"/>
    <property type="match status" value="1"/>
</dbReference>
<dbReference type="PANTHER" id="PTHR33744">
    <property type="entry name" value="CARBOHYDRATE DIACID REGULATOR"/>
    <property type="match status" value="1"/>
</dbReference>
<evidence type="ECO:0000313" key="6">
    <source>
        <dbReference type="Proteomes" id="UP001612741"/>
    </source>
</evidence>
<feature type="domain" description="PucR C-terminal helix-turn-helix" evidence="3">
    <location>
        <begin position="470"/>
        <end position="527"/>
    </location>
</feature>
<dbReference type="InterPro" id="IPR025736">
    <property type="entry name" value="PucR_C-HTH_dom"/>
</dbReference>
<evidence type="ECO:0000256" key="2">
    <source>
        <dbReference type="SAM" id="MobiDB-lite"/>
    </source>
</evidence>
<keyword evidence="6" id="KW-1185">Reference proteome</keyword>
<dbReference type="EMBL" id="JBITGY010000016">
    <property type="protein sequence ID" value="MFI6504741.1"/>
    <property type="molecule type" value="Genomic_DNA"/>
</dbReference>
<evidence type="ECO:0000256" key="1">
    <source>
        <dbReference type="ARBA" id="ARBA00006754"/>
    </source>
</evidence>